<keyword evidence="3" id="KW-1185">Reference proteome</keyword>
<dbReference type="HOGENOM" id="CLU_497816_0_0_1"/>
<feature type="region of interest" description="Disordered" evidence="1">
    <location>
        <begin position="399"/>
        <end position="526"/>
    </location>
</feature>
<organism evidence="2 3">
    <name type="scientific">Ceriporiopsis subvermispora (strain B)</name>
    <name type="common">White-rot fungus</name>
    <name type="synonym">Gelatoporia subvermispora</name>
    <dbReference type="NCBI Taxonomy" id="914234"/>
    <lineage>
        <taxon>Eukaryota</taxon>
        <taxon>Fungi</taxon>
        <taxon>Dikarya</taxon>
        <taxon>Basidiomycota</taxon>
        <taxon>Agaricomycotina</taxon>
        <taxon>Agaricomycetes</taxon>
        <taxon>Polyporales</taxon>
        <taxon>Gelatoporiaceae</taxon>
        <taxon>Gelatoporia</taxon>
    </lineage>
</organism>
<name>M2RF97_CERS8</name>
<evidence type="ECO:0000313" key="2">
    <source>
        <dbReference type="EMBL" id="EMD37132.1"/>
    </source>
</evidence>
<protein>
    <submittedName>
        <fullName evidence="2">Uncharacterized protein</fullName>
    </submittedName>
</protein>
<evidence type="ECO:0000313" key="3">
    <source>
        <dbReference type="Proteomes" id="UP000016930"/>
    </source>
</evidence>
<accession>M2RF97</accession>
<evidence type="ECO:0000256" key="1">
    <source>
        <dbReference type="SAM" id="MobiDB-lite"/>
    </source>
</evidence>
<dbReference type="EMBL" id="KB445797">
    <property type="protein sequence ID" value="EMD37132.1"/>
    <property type="molecule type" value="Genomic_DNA"/>
</dbReference>
<gene>
    <name evidence="2" type="ORF">CERSUDRAFT_124098</name>
</gene>
<proteinExistence type="predicted"/>
<reference evidence="2 3" key="1">
    <citation type="journal article" date="2012" name="Proc. Natl. Acad. Sci. U.S.A.">
        <title>Comparative genomics of Ceriporiopsis subvermispora and Phanerochaete chrysosporium provide insight into selective ligninolysis.</title>
        <authorList>
            <person name="Fernandez-Fueyo E."/>
            <person name="Ruiz-Duenas F.J."/>
            <person name="Ferreira P."/>
            <person name="Floudas D."/>
            <person name="Hibbett D.S."/>
            <person name="Canessa P."/>
            <person name="Larrondo L.F."/>
            <person name="James T.Y."/>
            <person name="Seelenfreund D."/>
            <person name="Lobos S."/>
            <person name="Polanco R."/>
            <person name="Tello M."/>
            <person name="Honda Y."/>
            <person name="Watanabe T."/>
            <person name="Watanabe T."/>
            <person name="Ryu J.S."/>
            <person name="Kubicek C.P."/>
            <person name="Schmoll M."/>
            <person name="Gaskell J."/>
            <person name="Hammel K.E."/>
            <person name="St John F.J."/>
            <person name="Vanden Wymelenberg A."/>
            <person name="Sabat G."/>
            <person name="Splinter BonDurant S."/>
            <person name="Syed K."/>
            <person name="Yadav J.S."/>
            <person name="Doddapaneni H."/>
            <person name="Subramanian V."/>
            <person name="Lavin J.L."/>
            <person name="Oguiza J.A."/>
            <person name="Perez G."/>
            <person name="Pisabarro A.G."/>
            <person name="Ramirez L."/>
            <person name="Santoyo F."/>
            <person name="Master E."/>
            <person name="Coutinho P.M."/>
            <person name="Henrissat B."/>
            <person name="Lombard V."/>
            <person name="Magnuson J.K."/>
            <person name="Kuees U."/>
            <person name="Hori C."/>
            <person name="Igarashi K."/>
            <person name="Samejima M."/>
            <person name="Held B.W."/>
            <person name="Barry K.W."/>
            <person name="LaButti K.M."/>
            <person name="Lapidus A."/>
            <person name="Lindquist E.A."/>
            <person name="Lucas S.M."/>
            <person name="Riley R."/>
            <person name="Salamov A.A."/>
            <person name="Hoffmeister D."/>
            <person name="Schwenk D."/>
            <person name="Hadar Y."/>
            <person name="Yarden O."/>
            <person name="de Vries R.P."/>
            <person name="Wiebenga A."/>
            <person name="Stenlid J."/>
            <person name="Eastwood D."/>
            <person name="Grigoriev I.V."/>
            <person name="Berka R.M."/>
            <person name="Blanchette R.A."/>
            <person name="Kersten P."/>
            <person name="Martinez A.T."/>
            <person name="Vicuna R."/>
            <person name="Cullen D."/>
        </authorList>
    </citation>
    <scope>NUCLEOTIDE SEQUENCE [LARGE SCALE GENOMIC DNA]</scope>
    <source>
        <strain evidence="2 3">B</strain>
    </source>
</reference>
<feature type="compositionally biased region" description="Basic residues" evidence="1">
    <location>
        <begin position="466"/>
        <end position="476"/>
    </location>
</feature>
<sequence length="547" mass="57457">MACCASAGPLRRGFIFLSNSSGVTPAQSASICAYMSTPVAGVVRALRVKYEGNCLCARQARLWELRASVWRGRSTRTRHQWRTKISDAEECSAAMAAFEPGGGPARCRGGGGLVRGAPGRCEGTGPHPARGLAPCLAAAPVARTACAHAPTVLQLHDRVLMRGCGPCSAPSARTSTSQTLRGRAWAQACRTGQRKSKIEDRQWYGRLPDRDPSQVPPQIRAVPDLPSPSALPRIVPAGLENLFPLLLAQAPAKHTTPAFGPETVSAPSVRTQIGISAAPAVLPKFQGRLPSDIGEGQRRAATLRSMCANTGNGHIRLTRPHDRDRGDRVAAQRRTSSATRARALHSSCALAGSPAMAHPVVAEPSHGSAMSSQLAAHPQSSALRLRRTIAFQVVPHNAQHTAPVMPPGVPGGEGTGRRLGRVNARPSPPSAERSQGGHAGKENGLFGAQCPGATRPGSERAEHRGSRCGHGGRRGRARQDGHGAEGDEKGQAPARGPREIGEIATLAGRCSPKGDAPTSRSARSVGEEIVSMEQALREIRSFEALGL</sequence>
<dbReference type="Proteomes" id="UP000016930">
    <property type="component" value="Unassembled WGS sequence"/>
</dbReference>
<feature type="compositionally biased region" description="Basic and acidic residues" evidence="1">
    <location>
        <begin position="477"/>
        <end position="501"/>
    </location>
</feature>
<dbReference type="AlphaFoldDB" id="M2RF97"/>